<feature type="non-terminal residue" evidence="1">
    <location>
        <position position="352"/>
    </location>
</feature>
<dbReference type="STRING" id="930990.A0A067M7S4"/>
<name>A0A067M7S4_BOTB1</name>
<dbReference type="EMBL" id="KL198057">
    <property type="protein sequence ID" value="KDQ11624.1"/>
    <property type="molecule type" value="Genomic_DNA"/>
</dbReference>
<dbReference type="HOGENOM" id="CLU_062875_0_0_1"/>
<dbReference type="OrthoDB" id="2404451at2759"/>
<keyword evidence="2" id="KW-1185">Reference proteome</keyword>
<dbReference type="PANTHER" id="PTHR46579:SF1">
    <property type="entry name" value="F5_8 TYPE C DOMAIN-CONTAINING PROTEIN"/>
    <property type="match status" value="1"/>
</dbReference>
<dbReference type="InParanoid" id="A0A067M7S4"/>
<sequence>LMNMKGHNGVCPCQACNIVGIRIEGSNNKIHYVPLHRDELGASYQPLGLPLRNHTQFMTNARDVEEASSDAESRQLAEQHGIKGIPILATLGSIQFPASFPYDFMHLVWENVVKTLILLWTGKFAPLKQDSGQPYHIQKTVWDAIGKATEEAGSTIPSVFGCRVPNIAERRSEFSAEAYSIWTTFLGPVLLRKQFDNEAYYRHFCKLVRLLNICLRYELTVKDMSDLRKGFADWVLEYERYVHAFFSISVLKHKYEHQHNRPSKFVQETCYGQIKRIISFIICPSPLFQQISKPIHLTLTAIAPCKITRRDRLGTPHFRTVGPYAIVDVSYIEALIGRVKDPKKSTWAIIER</sequence>
<dbReference type="PANTHER" id="PTHR46579">
    <property type="entry name" value="F5/8 TYPE C DOMAIN-CONTAINING PROTEIN-RELATED"/>
    <property type="match status" value="1"/>
</dbReference>
<dbReference type="AlphaFoldDB" id="A0A067M7S4"/>
<proteinExistence type="predicted"/>
<feature type="non-terminal residue" evidence="1">
    <location>
        <position position="1"/>
    </location>
</feature>
<reference evidence="2" key="1">
    <citation type="journal article" date="2014" name="Proc. Natl. Acad. Sci. U.S.A.">
        <title>Extensive sampling of basidiomycete genomes demonstrates inadequacy of the white-rot/brown-rot paradigm for wood decay fungi.</title>
        <authorList>
            <person name="Riley R."/>
            <person name="Salamov A.A."/>
            <person name="Brown D.W."/>
            <person name="Nagy L.G."/>
            <person name="Floudas D."/>
            <person name="Held B.W."/>
            <person name="Levasseur A."/>
            <person name="Lombard V."/>
            <person name="Morin E."/>
            <person name="Otillar R."/>
            <person name="Lindquist E.A."/>
            <person name="Sun H."/>
            <person name="LaButti K.M."/>
            <person name="Schmutz J."/>
            <person name="Jabbour D."/>
            <person name="Luo H."/>
            <person name="Baker S.E."/>
            <person name="Pisabarro A.G."/>
            <person name="Walton J.D."/>
            <person name="Blanchette R.A."/>
            <person name="Henrissat B."/>
            <person name="Martin F."/>
            <person name="Cullen D."/>
            <person name="Hibbett D.S."/>
            <person name="Grigoriev I.V."/>
        </authorList>
    </citation>
    <scope>NUCLEOTIDE SEQUENCE [LARGE SCALE GENOMIC DNA]</scope>
    <source>
        <strain evidence="2">FD-172 SS1</strain>
    </source>
</reference>
<dbReference type="Proteomes" id="UP000027195">
    <property type="component" value="Unassembled WGS sequence"/>
</dbReference>
<protein>
    <submittedName>
        <fullName evidence="1">Uncharacterized protein</fullName>
    </submittedName>
</protein>
<evidence type="ECO:0000313" key="2">
    <source>
        <dbReference type="Proteomes" id="UP000027195"/>
    </source>
</evidence>
<gene>
    <name evidence="1" type="ORF">BOTBODRAFT_82830</name>
</gene>
<accession>A0A067M7S4</accession>
<organism evidence="1 2">
    <name type="scientific">Botryobasidium botryosum (strain FD-172 SS1)</name>
    <dbReference type="NCBI Taxonomy" id="930990"/>
    <lineage>
        <taxon>Eukaryota</taxon>
        <taxon>Fungi</taxon>
        <taxon>Dikarya</taxon>
        <taxon>Basidiomycota</taxon>
        <taxon>Agaricomycotina</taxon>
        <taxon>Agaricomycetes</taxon>
        <taxon>Cantharellales</taxon>
        <taxon>Botryobasidiaceae</taxon>
        <taxon>Botryobasidium</taxon>
    </lineage>
</organism>
<evidence type="ECO:0000313" key="1">
    <source>
        <dbReference type="EMBL" id="KDQ11624.1"/>
    </source>
</evidence>